<reference evidence="5 6" key="1">
    <citation type="submission" date="2023-06" db="EMBL/GenBank/DDBJ databases">
        <title>Marinobacter azerbaijanicus a moderately halophilic, isolated from Urmia Lake in Azerbaijan region of Iran.</title>
        <authorList>
            <person name="Sanchez-Porro C."/>
            <person name="Aghdam E.M."/>
            <person name="Saheb S.M."/>
            <person name="Tarhriz V."/>
            <person name="Kazemi E."/>
            <person name="Ammozegar M.A."/>
            <person name="Ventosa A."/>
            <person name="Hejazi M.S."/>
        </authorList>
    </citation>
    <scope>NUCLEOTIDE SEQUENCE [LARGE SCALE GENOMIC DNA]</scope>
    <source>
        <strain evidence="5 6">TBZ242</strain>
    </source>
</reference>
<keyword evidence="6" id="KW-1185">Reference proteome</keyword>
<keyword evidence="2" id="KW-0238">DNA-binding</keyword>
<evidence type="ECO:0000256" key="1">
    <source>
        <dbReference type="ARBA" id="ARBA00023015"/>
    </source>
</evidence>
<keyword evidence="3" id="KW-0804">Transcription</keyword>
<organism evidence="5 6">
    <name type="scientific">Marinobacter azerbaijanicus</name>
    <dbReference type="NCBI Taxonomy" id="3050455"/>
    <lineage>
        <taxon>Bacteria</taxon>
        <taxon>Pseudomonadati</taxon>
        <taxon>Pseudomonadota</taxon>
        <taxon>Gammaproteobacteria</taxon>
        <taxon>Pseudomonadales</taxon>
        <taxon>Marinobacteraceae</taxon>
        <taxon>Marinobacter</taxon>
    </lineage>
</organism>
<accession>A0ABT7IC82</accession>
<dbReference type="Gene3D" id="1.10.10.60">
    <property type="entry name" value="Homeodomain-like"/>
    <property type="match status" value="1"/>
</dbReference>
<evidence type="ECO:0000259" key="4">
    <source>
        <dbReference type="PROSITE" id="PS01124"/>
    </source>
</evidence>
<feature type="domain" description="HTH araC/xylS-type" evidence="4">
    <location>
        <begin position="234"/>
        <end position="332"/>
    </location>
</feature>
<proteinExistence type="predicted"/>
<dbReference type="Pfam" id="PF12833">
    <property type="entry name" value="HTH_18"/>
    <property type="match status" value="1"/>
</dbReference>
<dbReference type="RefSeq" id="WP_285390897.1">
    <property type="nucleotide sequence ID" value="NZ_JASSVS010000005.1"/>
</dbReference>
<name>A0ABT7IC82_9GAMM</name>
<dbReference type="Proteomes" id="UP001227964">
    <property type="component" value="Unassembled WGS sequence"/>
</dbReference>
<evidence type="ECO:0000256" key="2">
    <source>
        <dbReference type="ARBA" id="ARBA00023125"/>
    </source>
</evidence>
<dbReference type="PROSITE" id="PS01124">
    <property type="entry name" value="HTH_ARAC_FAMILY_2"/>
    <property type="match status" value="1"/>
</dbReference>
<dbReference type="InterPro" id="IPR032687">
    <property type="entry name" value="AraC-type_N"/>
</dbReference>
<comment type="caution">
    <text evidence="5">The sequence shown here is derived from an EMBL/GenBank/DDBJ whole genome shotgun (WGS) entry which is preliminary data.</text>
</comment>
<evidence type="ECO:0000256" key="3">
    <source>
        <dbReference type="ARBA" id="ARBA00023163"/>
    </source>
</evidence>
<dbReference type="InterPro" id="IPR018060">
    <property type="entry name" value="HTH_AraC"/>
</dbReference>
<dbReference type="SMART" id="SM00342">
    <property type="entry name" value="HTH_ARAC"/>
    <property type="match status" value="1"/>
</dbReference>
<dbReference type="SUPFAM" id="SSF46689">
    <property type="entry name" value="Homeodomain-like"/>
    <property type="match status" value="1"/>
</dbReference>
<sequence>MTLEATVSIGWVNTVIAAAQRLSVDTDTLLATAGIPATACEHERWPIDDITRLWHAAERCTGDSGFGLKVGAEFTPMSISGVGFALQSAATLREAVIMVQRFQRLISDGGRFQVLPGNTATWLVYHPRQGQLAFSPHQIEAVLAAVVGFASWVTGTRMQPQRVQFSQARLGPLQGYQAAFHCPVEFEQAFSGVLVDNTVLDQPLPQADAQLAQVHKRYTKARLAALTMSSASVPELRRWLSARLGPVLPRRAEAADALGISERTLARRLMEQGQTFDGLLDEVRCEKALQAVADSGAALPEIAESLGFAEVSTFYRAFRRWTGLPPVRWRKQQGADNQGTVTSV</sequence>
<dbReference type="EMBL" id="JASSVS010000005">
    <property type="protein sequence ID" value="MDL0431770.1"/>
    <property type="molecule type" value="Genomic_DNA"/>
</dbReference>
<dbReference type="PANTHER" id="PTHR47894">
    <property type="entry name" value="HTH-TYPE TRANSCRIPTIONAL REGULATOR GADX"/>
    <property type="match status" value="1"/>
</dbReference>
<evidence type="ECO:0000313" key="5">
    <source>
        <dbReference type="EMBL" id="MDL0431770.1"/>
    </source>
</evidence>
<dbReference type="PANTHER" id="PTHR47894:SF1">
    <property type="entry name" value="HTH-TYPE TRANSCRIPTIONAL REGULATOR VQSM"/>
    <property type="match status" value="1"/>
</dbReference>
<dbReference type="Pfam" id="PF12625">
    <property type="entry name" value="Arabinose_bd"/>
    <property type="match status" value="1"/>
</dbReference>
<evidence type="ECO:0000313" key="6">
    <source>
        <dbReference type="Proteomes" id="UP001227964"/>
    </source>
</evidence>
<gene>
    <name evidence="5" type="ORF">QPM17_11565</name>
</gene>
<keyword evidence="1" id="KW-0805">Transcription regulation</keyword>
<dbReference type="InterPro" id="IPR009057">
    <property type="entry name" value="Homeodomain-like_sf"/>
</dbReference>
<protein>
    <submittedName>
        <fullName evidence="5">AraC family transcriptional regulator</fullName>
    </submittedName>
</protein>